<dbReference type="Proteomes" id="UP000321393">
    <property type="component" value="Unassembled WGS sequence"/>
</dbReference>
<protein>
    <submittedName>
        <fullName evidence="2">Peroxidase 64</fullName>
    </submittedName>
</protein>
<proteinExistence type="predicted"/>
<accession>A0A5D3DF39</accession>
<dbReference type="EMBL" id="SSTD01005234">
    <property type="protein sequence ID" value="TYK22068.1"/>
    <property type="molecule type" value="Genomic_DNA"/>
</dbReference>
<dbReference type="Proteomes" id="UP000321947">
    <property type="component" value="Unassembled WGS sequence"/>
</dbReference>
<dbReference type="GO" id="GO:0004601">
    <property type="term" value="F:peroxidase activity"/>
    <property type="evidence" value="ECO:0007669"/>
    <property type="project" value="UniProtKB-KW"/>
</dbReference>
<keyword evidence="2" id="KW-0560">Oxidoreductase</keyword>
<dbReference type="EMBL" id="SSTE01005668">
    <property type="protein sequence ID" value="KAA0060318.1"/>
    <property type="molecule type" value="Genomic_DNA"/>
</dbReference>
<evidence type="ECO:0000313" key="4">
    <source>
        <dbReference type="Proteomes" id="UP000321947"/>
    </source>
</evidence>
<evidence type="ECO:0000313" key="3">
    <source>
        <dbReference type="Proteomes" id="UP000321393"/>
    </source>
</evidence>
<organism evidence="2 4">
    <name type="scientific">Cucumis melo var. makuwa</name>
    <name type="common">Oriental melon</name>
    <dbReference type="NCBI Taxonomy" id="1194695"/>
    <lineage>
        <taxon>Eukaryota</taxon>
        <taxon>Viridiplantae</taxon>
        <taxon>Streptophyta</taxon>
        <taxon>Embryophyta</taxon>
        <taxon>Tracheophyta</taxon>
        <taxon>Spermatophyta</taxon>
        <taxon>Magnoliopsida</taxon>
        <taxon>eudicotyledons</taxon>
        <taxon>Gunneridae</taxon>
        <taxon>Pentapetalae</taxon>
        <taxon>rosids</taxon>
        <taxon>fabids</taxon>
        <taxon>Cucurbitales</taxon>
        <taxon>Cucurbitaceae</taxon>
        <taxon>Benincaseae</taxon>
        <taxon>Cucumis</taxon>
    </lineage>
</organism>
<sequence>MEKDTHFGVTTGDGTRCKGKGICRRIELKLEELTIVADFLAVELGKVDVVLGMQWLDMMDTMGTMKVHWPSLTLVFWVGKKKVVLKGDPSLIRAECSLKTIEITWELEDQGFLLEWQNYEIEAEGGQEARSARRRGGATTEIQFLLTQYADIFEVPRGLPPNRV</sequence>
<dbReference type="CDD" id="cd00303">
    <property type="entry name" value="retropepsin_like"/>
    <property type="match status" value="1"/>
</dbReference>
<dbReference type="Gene3D" id="2.40.70.10">
    <property type="entry name" value="Acid Proteases"/>
    <property type="match status" value="1"/>
</dbReference>
<evidence type="ECO:0000313" key="2">
    <source>
        <dbReference type="EMBL" id="TYK22068.1"/>
    </source>
</evidence>
<name>A0A5D3DF39_CUCMM</name>
<dbReference type="AlphaFoldDB" id="A0A5D3DF39"/>
<evidence type="ECO:0000313" key="1">
    <source>
        <dbReference type="EMBL" id="KAA0060318.1"/>
    </source>
</evidence>
<gene>
    <name evidence="2" type="ORF">E5676_scaffold318G00510</name>
    <name evidence="1" type="ORF">E6C27_scaffold22G001020</name>
</gene>
<comment type="caution">
    <text evidence="2">The sequence shown here is derived from an EMBL/GenBank/DDBJ whole genome shotgun (WGS) entry which is preliminary data.</text>
</comment>
<keyword evidence="2" id="KW-0575">Peroxidase</keyword>
<dbReference type="InterPro" id="IPR021109">
    <property type="entry name" value="Peptidase_aspartic_dom_sf"/>
</dbReference>
<dbReference type="Pfam" id="PF08284">
    <property type="entry name" value="RVP_2"/>
    <property type="match status" value="1"/>
</dbReference>
<reference evidence="3 4" key="1">
    <citation type="submission" date="2019-08" db="EMBL/GenBank/DDBJ databases">
        <title>Draft genome sequences of two oriental melons (Cucumis melo L. var makuwa).</title>
        <authorList>
            <person name="Kwon S.-Y."/>
        </authorList>
    </citation>
    <scope>NUCLEOTIDE SEQUENCE [LARGE SCALE GENOMIC DNA]</scope>
    <source>
        <strain evidence="4">cv. Chang Bougi</strain>
        <strain evidence="3">cv. SW 3</strain>
        <tissue evidence="2">Leaf</tissue>
    </source>
</reference>